<protein>
    <submittedName>
        <fullName evidence="1">Uncharacterized protein</fullName>
    </submittedName>
</protein>
<organism evidence="1">
    <name type="scientific">bioreactor metagenome</name>
    <dbReference type="NCBI Taxonomy" id="1076179"/>
    <lineage>
        <taxon>unclassified sequences</taxon>
        <taxon>metagenomes</taxon>
        <taxon>ecological metagenomes</taxon>
    </lineage>
</organism>
<dbReference type="EMBL" id="VSSQ01091601">
    <property type="protein sequence ID" value="MPN37115.1"/>
    <property type="molecule type" value="Genomic_DNA"/>
</dbReference>
<sequence>MVIDAKFHTAHNFSGFHPFVADAEILLIKITICIRTHDAHGNIADADIGFVPHLTNCCRTACKTENFFLDIFRNRAVCNILNITTVDRKCRKSLLGVRCKYRRKINRTRSLRAVESPDGFDGRRVHIHCLTAVAPAGCDGECCANILCFKIFRTNCRFCAAADGAG</sequence>
<proteinExistence type="predicted"/>
<comment type="caution">
    <text evidence="1">The sequence shown here is derived from an EMBL/GenBank/DDBJ whole genome shotgun (WGS) entry which is preliminary data.</text>
</comment>
<accession>A0A645HDK2</accession>
<evidence type="ECO:0000313" key="1">
    <source>
        <dbReference type="EMBL" id="MPN37115.1"/>
    </source>
</evidence>
<reference evidence="1" key="1">
    <citation type="submission" date="2019-08" db="EMBL/GenBank/DDBJ databases">
        <authorList>
            <person name="Kucharzyk K."/>
            <person name="Murdoch R.W."/>
            <person name="Higgins S."/>
            <person name="Loffler F."/>
        </authorList>
    </citation>
    <scope>NUCLEOTIDE SEQUENCE</scope>
</reference>
<gene>
    <name evidence="1" type="ORF">SDC9_184631</name>
</gene>
<dbReference type="AlphaFoldDB" id="A0A645HDK2"/>
<name>A0A645HDK2_9ZZZZ</name>